<dbReference type="InterPro" id="IPR017945">
    <property type="entry name" value="DHBP_synth_RibB-like_a/b_dom"/>
</dbReference>
<evidence type="ECO:0000256" key="3">
    <source>
        <dbReference type="ARBA" id="ARBA00022598"/>
    </source>
</evidence>
<dbReference type="InterPro" id="IPR001792">
    <property type="entry name" value="Acylphosphatase-like_dom"/>
</dbReference>
<feature type="active site" evidence="9">
    <location>
        <position position="20"/>
    </location>
</feature>
<feature type="active site" evidence="9">
    <location>
        <position position="38"/>
    </location>
</feature>
<keyword evidence="6" id="KW-0862">Zinc</keyword>
<evidence type="ECO:0000259" key="11">
    <source>
        <dbReference type="PROSITE" id="PS51163"/>
    </source>
</evidence>
<dbReference type="PANTHER" id="PTHR42959">
    <property type="entry name" value="CARBAMOYLTRANSFERASE"/>
    <property type="match status" value="1"/>
</dbReference>
<evidence type="ECO:0000256" key="1">
    <source>
        <dbReference type="ARBA" id="ARBA00004711"/>
    </source>
</evidence>
<evidence type="ECO:0000259" key="10">
    <source>
        <dbReference type="PROSITE" id="PS51160"/>
    </source>
</evidence>
<dbReference type="PIRSF" id="PIRSF006256">
    <property type="entry name" value="CMPcnvr_hdrg_mat"/>
    <property type="match status" value="1"/>
</dbReference>
<dbReference type="eggNOG" id="COG0068">
    <property type="taxonomic scope" value="Bacteria"/>
</dbReference>
<dbReference type="Gene3D" id="3.30.420.360">
    <property type="match status" value="1"/>
</dbReference>
<dbReference type="Pfam" id="PF00708">
    <property type="entry name" value="Acylphosphatase"/>
    <property type="match status" value="1"/>
</dbReference>
<protein>
    <recommendedName>
        <fullName evidence="8">Carbamoyltransferase</fullName>
        <ecNumber evidence="8">6.2.-.-</ecNumber>
    </recommendedName>
</protein>
<gene>
    <name evidence="12" type="ordered locus">PCC8801_3588</name>
</gene>
<evidence type="ECO:0000313" key="13">
    <source>
        <dbReference type="Proteomes" id="UP000008204"/>
    </source>
</evidence>
<evidence type="ECO:0000256" key="6">
    <source>
        <dbReference type="ARBA" id="ARBA00022833"/>
    </source>
</evidence>
<keyword evidence="9" id="KW-0378">Hydrolase</keyword>
<accession>B7K1K8</accession>
<feature type="domain" description="YrdC-like" evidence="11">
    <location>
        <begin position="201"/>
        <end position="387"/>
    </location>
</feature>
<comment type="pathway">
    <text evidence="1">Protein modification; [NiFe] hydrogenase maturation.</text>
</comment>
<dbReference type="SUPFAM" id="SSF55821">
    <property type="entry name" value="YrdC/RibB"/>
    <property type="match status" value="1"/>
</dbReference>
<dbReference type="EC" id="6.2.-.-" evidence="8"/>
<evidence type="ECO:0000256" key="8">
    <source>
        <dbReference type="PIRNR" id="PIRNR006256"/>
    </source>
</evidence>
<evidence type="ECO:0000256" key="5">
    <source>
        <dbReference type="ARBA" id="ARBA00022771"/>
    </source>
</evidence>
<name>B7K1K8_RIPO1</name>
<dbReference type="InterPro" id="IPR041440">
    <property type="entry name" value="HypF_C"/>
</dbReference>
<sequence>MLKKRLKLVISGAVQGVGFRPFIYRLATELKLTGWVNNSASGVFIEVEGSLENLENFLLKIPTEKPPRSQIQSIETTWLDCLGYNSFEIRHSVSGEKTAIVLPDLATCSDCLNEIFDPNNRRYRYPFTNCTNCGPRYSIIEALPYDRPQTTMKGFMMCCECQQEYENPRDRRFHAQPNACPRCGPQLALWNAHGEFLANQNLALKMAANAIKEGKILAIKGLGGFHLMVDGSNHTAVEELRQRKRRPHKPFALMYPSLDSAKSHCKISPLEEQLLTSPEAPIVLLKRKPHTINLWPFIAPNNPYWGVMLPYTPLHHLLLSDLNFPLVATSGNLSDEPICIEEGEALQRLSPIADLFLVHNRPILRPVDDSVVRIMGGREMILRRARGYAPFPIGLQESEGKISPHPPHTPHPLPLSPSLLATGGHLKNTVAILRDNQVFISQHIGDLSTSEALGAFYQVMDSLKGLYDFEPQIIVCDAHPDYLSSQFAQSQGLPVIKVQHHYAHILSCMTEQGVKSPVLGVAWDGTGYGDDGTIWGGEFLLITEGNYQRVAHFEPFKLPGGDRAVKEPRRIALALIYQIFESFDGLENLPLFDHFSIRELNLIKQMLSRNLNTPITSSVGRLFDGVASLLGICQDISFEGQGAIALEYVIGDLQTNAIYPYKILEETLPLVINWEGIVRGILADLLDNLKPGEISAKFHNTLIEIIINIAEKISQKKVIVTGGCFQNKYLTERAIKRLIQENFTPVWHQKVPPNDGGISLGQIMAAVTRLELGKEV</sequence>
<reference evidence="13" key="1">
    <citation type="journal article" date="2011" name="MBio">
        <title>Novel metabolic attributes of the genus Cyanothece, comprising a group of unicellular nitrogen-fixing Cyanobacteria.</title>
        <authorList>
            <person name="Bandyopadhyay A."/>
            <person name="Elvitigala T."/>
            <person name="Welsh E."/>
            <person name="Stockel J."/>
            <person name="Liberton M."/>
            <person name="Min H."/>
            <person name="Sherman L.A."/>
            <person name="Pakrasi H.B."/>
        </authorList>
    </citation>
    <scope>NUCLEOTIDE SEQUENCE [LARGE SCALE GENOMIC DNA]</scope>
    <source>
        <strain evidence="13">PCC 8801</strain>
    </source>
</reference>
<dbReference type="GO" id="GO:0016874">
    <property type="term" value="F:ligase activity"/>
    <property type="evidence" value="ECO:0007669"/>
    <property type="project" value="UniProtKB-UniRule"/>
</dbReference>
<keyword evidence="3" id="KW-0436">Ligase</keyword>
<dbReference type="SUPFAM" id="SSF53067">
    <property type="entry name" value="Actin-like ATPase domain"/>
    <property type="match status" value="1"/>
</dbReference>
<dbReference type="Pfam" id="PF01300">
    <property type="entry name" value="Sua5_yciO_yrdC"/>
    <property type="match status" value="1"/>
</dbReference>
<dbReference type="HOGENOM" id="CLU_009164_0_0_3"/>
<evidence type="ECO:0000256" key="9">
    <source>
        <dbReference type="PROSITE-ProRule" id="PRU00520"/>
    </source>
</evidence>
<comment type="catalytic activity">
    <reaction evidence="7">
        <text>C-terminal L-cysteinyl-[HypE protein] + carbamoyl phosphate + ATP + H2O = C-terminal S-carboxamide-L-cysteinyl-[HypE protein] + AMP + phosphate + diphosphate + H(+)</text>
        <dbReference type="Rhea" id="RHEA:55636"/>
        <dbReference type="Rhea" id="RHEA-COMP:14247"/>
        <dbReference type="Rhea" id="RHEA-COMP:14392"/>
        <dbReference type="ChEBI" id="CHEBI:15377"/>
        <dbReference type="ChEBI" id="CHEBI:15378"/>
        <dbReference type="ChEBI" id="CHEBI:30616"/>
        <dbReference type="ChEBI" id="CHEBI:33019"/>
        <dbReference type="ChEBI" id="CHEBI:43474"/>
        <dbReference type="ChEBI" id="CHEBI:58228"/>
        <dbReference type="ChEBI" id="CHEBI:76913"/>
        <dbReference type="ChEBI" id="CHEBI:139126"/>
        <dbReference type="ChEBI" id="CHEBI:456215"/>
    </reaction>
</comment>
<dbReference type="InterPro" id="IPR036046">
    <property type="entry name" value="Acylphosphatase-like_dom_sf"/>
</dbReference>
<dbReference type="Gene3D" id="3.90.870.50">
    <property type="match status" value="1"/>
</dbReference>
<dbReference type="InterPro" id="IPR006070">
    <property type="entry name" value="Sua5-like_dom"/>
</dbReference>
<dbReference type="KEGG" id="cyp:PCC8801_3588"/>
<dbReference type="UniPathway" id="UPA00335"/>
<dbReference type="Pfam" id="PF17788">
    <property type="entry name" value="HypF_C"/>
    <property type="match status" value="1"/>
</dbReference>
<evidence type="ECO:0000313" key="12">
    <source>
        <dbReference type="EMBL" id="ACK67550.1"/>
    </source>
</evidence>
<dbReference type="NCBIfam" id="TIGR00143">
    <property type="entry name" value="hypF"/>
    <property type="match status" value="1"/>
</dbReference>
<dbReference type="InterPro" id="IPR017968">
    <property type="entry name" value="Acylphosphatase_CS"/>
</dbReference>
<dbReference type="AlphaFoldDB" id="B7K1K8"/>
<dbReference type="GO" id="GO:0003998">
    <property type="term" value="F:acylphosphatase activity"/>
    <property type="evidence" value="ECO:0007669"/>
    <property type="project" value="UniProtKB-EC"/>
</dbReference>
<dbReference type="SUPFAM" id="SSF54975">
    <property type="entry name" value="Acylphosphatase/BLUF domain-like"/>
    <property type="match status" value="1"/>
</dbReference>
<dbReference type="EMBL" id="CP001287">
    <property type="protein sequence ID" value="ACK67550.1"/>
    <property type="molecule type" value="Genomic_DNA"/>
</dbReference>
<organism evidence="12 13">
    <name type="scientific">Rippkaea orientalis (strain PCC 8801 / RF-1)</name>
    <name type="common">Cyanothece sp. (strain PCC 8801)</name>
    <dbReference type="NCBI Taxonomy" id="41431"/>
    <lineage>
        <taxon>Bacteria</taxon>
        <taxon>Bacillati</taxon>
        <taxon>Cyanobacteriota</taxon>
        <taxon>Cyanophyceae</taxon>
        <taxon>Oscillatoriophycideae</taxon>
        <taxon>Chroococcales</taxon>
        <taxon>Aphanothecaceae</taxon>
        <taxon>Rippkaea</taxon>
        <taxon>Rippkaea orientalis</taxon>
    </lineage>
</organism>
<dbReference type="InterPro" id="IPR055128">
    <property type="entry name" value="HypF_C_2"/>
</dbReference>
<comment type="catalytic activity">
    <reaction evidence="9">
        <text>an acyl phosphate + H2O = a carboxylate + phosphate + H(+)</text>
        <dbReference type="Rhea" id="RHEA:14965"/>
        <dbReference type="ChEBI" id="CHEBI:15377"/>
        <dbReference type="ChEBI" id="CHEBI:15378"/>
        <dbReference type="ChEBI" id="CHEBI:29067"/>
        <dbReference type="ChEBI" id="CHEBI:43474"/>
        <dbReference type="ChEBI" id="CHEBI:59918"/>
        <dbReference type="EC" id="3.6.1.7"/>
    </reaction>
</comment>
<dbReference type="STRING" id="41431.PCC8801_3588"/>
<keyword evidence="4" id="KW-0479">Metal-binding</keyword>
<dbReference type="GO" id="GO:0051604">
    <property type="term" value="P:protein maturation"/>
    <property type="evidence" value="ECO:0007669"/>
    <property type="project" value="TreeGrafter"/>
</dbReference>
<dbReference type="GO" id="GO:0003725">
    <property type="term" value="F:double-stranded RNA binding"/>
    <property type="evidence" value="ECO:0007669"/>
    <property type="project" value="InterPro"/>
</dbReference>
<dbReference type="PROSITE" id="PS51160">
    <property type="entry name" value="ACYLPHOSPHATASE_3"/>
    <property type="match status" value="1"/>
</dbReference>
<dbReference type="PROSITE" id="PS51163">
    <property type="entry name" value="YRDC"/>
    <property type="match status" value="1"/>
</dbReference>
<dbReference type="GO" id="GO:0016743">
    <property type="term" value="F:carboxyl- or carbamoyltransferase activity"/>
    <property type="evidence" value="ECO:0007669"/>
    <property type="project" value="UniProtKB-UniRule"/>
</dbReference>
<dbReference type="FunFam" id="3.30.420.40:FF:000124">
    <property type="entry name" value="Carbamoyltransferase HypF"/>
    <property type="match status" value="1"/>
</dbReference>
<keyword evidence="5" id="KW-0863">Zinc-finger</keyword>
<dbReference type="Gene3D" id="3.30.420.40">
    <property type="match status" value="1"/>
</dbReference>
<keyword evidence="13" id="KW-1185">Reference proteome</keyword>
<dbReference type="OrthoDB" id="9808093at2"/>
<dbReference type="InterPro" id="IPR043129">
    <property type="entry name" value="ATPase_NBD"/>
</dbReference>
<dbReference type="Gene3D" id="3.30.110.120">
    <property type="match status" value="1"/>
</dbReference>
<dbReference type="InterPro" id="IPR051060">
    <property type="entry name" value="Carbamoyltrans_HypF-like"/>
</dbReference>
<dbReference type="PANTHER" id="PTHR42959:SF1">
    <property type="entry name" value="CARBAMOYLTRANSFERASE HYPF"/>
    <property type="match status" value="1"/>
</dbReference>
<dbReference type="Proteomes" id="UP000008204">
    <property type="component" value="Chromosome"/>
</dbReference>
<dbReference type="InterPro" id="IPR011125">
    <property type="entry name" value="Znf_HypF"/>
</dbReference>
<evidence type="ECO:0000256" key="2">
    <source>
        <dbReference type="ARBA" id="ARBA00008097"/>
    </source>
</evidence>
<proteinExistence type="inferred from homology"/>
<dbReference type="RefSeq" id="WP_012596808.1">
    <property type="nucleotide sequence ID" value="NC_011726.1"/>
</dbReference>
<dbReference type="GO" id="GO:0008270">
    <property type="term" value="F:zinc ion binding"/>
    <property type="evidence" value="ECO:0007669"/>
    <property type="project" value="UniProtKB-KW"/>
</dbReference>
<evidence type="ECO:0000256" key="4">
    <source>
        <dbReference type="ARBA" id="ARBA00022723"/>
    </source>
</evidence>
<dbReference type="PROSITE" id="PS00150">
    <property type="entry name" value="ACYLPHOSPHATASE_1"/>
    <property type="match status" value="1"/>
</dbReference>
<feature type="domain" description="Acylphosphatase-like" evidence="10">
    <location>
        <begin position="5"/>
        <end position="91"/>
    </location>
</feature>
<dbReference type="Pfam" id="PF22521">
    <property type="entry name" value="HypF_C_2"/>
    <property type="match status" value="1"/>
</dbReference>
<dbReference type="InterPro" id="IPR004421">
    <property type="entry name" value="Carbamoyltransferase_HypF"/>
</dbReference>
<dbReference type="Pfam" id="PF07503">
    <property type="entry name" value="zf-HYPF"/>
    <property type="match status" value="2"/>
</dbReference>
<comment type="similarity">
    <text evidence="2 8">Belongs to the carbamoyltransferase HypF family.</text>
</comment>
<evidence type="ECO:0000256" key="7">
    <source>
        <dbReference type="ARBA" id="ARBA00048220"/>
    </source>
</evidence>